<dbReference type="Pfam" id="PF10134">
    <property type="entry name" value="RPA"/>
    <property type="match status" value="1"/>
</dbReference>
<reference evidence="1 2" key="1">
    <citation type="submission" date="2016-10" db="EMBL/GenBank/DDBJ databases">
        <authorList>
            <person name="Varghese N."/>
            <person name="Submissions S."/>
        </authorList>
    </citation>
    <scope>NUCLEOTIDE SEQUENCE [LARGE SCALE GENOMIC DNA]</scope>
    <source>
        <strain evidence="1 2">FF3</strain>
    </source>
</reference>
<organism evidence="1 2">
    <name type="scientific">Marinovum algicola</name>
    <dbReference type="NCBI Taxonomy" id="42444"/>
    <lineage>
        <taxon>Bacteria</taxon>
        <taxon>Pseudomonadati</taxon>
        <taxon>Pseudomonadota</taxon>
        <taxon>Alphaproteobacteria</taxon>
        <taxon>Rhodobacterales</taxon>
        <taxon>Roseobacteraceae</taxon>
        <taxon>Marinovum</taxon>
    </lineage>
</organism>
<dbReference type="InterPro" id="IPR018777">
    <property type="entry name" value="Replication_initiator_prot_A"/>
</dbReference>
<dbReference type="EMBL" id="FNYY01000040">
    <property type="protein sequence ID" value="SEK11599.1"/>
    <property type="molecule type" value="Genomic_DNA"/>
</dbReference>
<dbReference type="Gene3D" id="1.10.10.10">
    <property type="entry name" value="Winged helix-like DNA-binding domain superfamily/Winged helix DNA-binding domain"/>
    <property type="match status" value="1"/>
</dbReference>
<proteinExistence type="predicted"/>
<sequence>MARPRKRTALLPQRHTEPDLFVCDILDATPKSDRASMEHPLFSLSVKKDMAAFEYQQGNVKVKITPAAQEGRANVFDRDILIYVLSQLMAAQNEGQKIGRRVQISAHDLLKATNRHTTGQAYATLRRALTRLQFTQIETNIHDHGLGEWRSISFITDARIVKEDSTGRLLSVELEMGDWLVKAIENKNVLTLNKAYFQLRKPLERRIYELARKHCGTQDVWRIGLDKLQHKTGSTSTPKEFKRLVKAICKADEAQSHMPDYRFRLVHDILEVTPKSEFRDIYADGGHSGTMDAVRLSTSAYERARVAAPGWDVHYLEQAWRNWMADGVLDAPGDPDKAFLGFCAKWFEKRGRP</sequence>
<evidence type="ECO:0000313" key="1">
    <source>
        <dbReference type="EMBL" id="SEK11599.1"/>
    </source>
</evidence>
<dbReference type="InterPro" id="IPR036388">
    <property type="entry name" value="WH-like_DNA-bd_sf"/>
</dbReference>
<name>A0A975WFP2_9RHOB</name>
<comment type="caution">
    <text evidence="1">The sequence shown here is derived from an EMBL/GenBank/DDBJ whole genome shotgun (WGS) entry which is preliminary data.</text>
</comment>
<dbReference type="Proteomes" id="UP000182932">
    <property type="component" value="Unassembled WGS sequence"/>
</dbReference>
<gene>
    <name evidence="1" type="ORF">SAMN04487940_1406</name>
</gene>
<keyword evidence="2" id="KW-1185">Reference proteome</keyword>
<evidence type="ECO:0000313" key="2">
    <source>
        <dbReference type="Proteomes" id="UP000182932"/>
    </source>
</evidence>
<dbReference type="AlphaFoldDB" id="A0A975WFP2"/>
<accession>A0A975WFP2</accession>
<protein>
    <submittedName>
        <fullName evidence="1">Replication initiator protein A</fullName>
    </submittedName>
</protein>